<evidence type="ECO:0000313" key="2">
    <source>
        <dbReference type="EMBL" id="KAB2625449.1"/>
    </source>
</evidence>
<keyword evidence="2" id="KW-0347">Helicase</keyword>
<comment type="caution">
    <text evidence="2">The sequence shown here is derived from an EMBL/GenBank/DDBJ whole genome shotgun (WGS) entry which is preliminary data.</text>
</comment>
<dbReference type="GO" id="GO:0004386">
    <property type="term" value="F:helicase activity"/>
    <property type="evidence" value="ECO:0007669"/>
    <property type="project" value="UniProtKB-KW"/>
</dbReference>
<reference evidence="2 3" key="3">
    <citation type="submission" date="2019-11" db="EMBL/GenBank/DDBJ databases">
        <title>A de novo genome assembly of a pear dwarfing rootstock.</title>
        <authorList>
            <person name="Wang F."/>
            <person name="Wang J."/>
            <person name="Li S."/>
            <person name="Zhang Y."/>
            <person name="Fang M."/>
            <person name="Ma L."/>
            <person name="Zhao Y."/>
            <person name="Jiang S."/>
        </authorList>
    </citation>
    <scope>NUCLEOTIDE SEQUENCE [LARGE SCALE GENOMIC DNA]</scope>
    <source>
        <strain evidence="2">S2</strain>
        <tissue evidence="2">Leaf</tissue>
    </source>
</reference>
<reference evidence="3" key="2">
    <citation type="submission" date="2019-10" db="EMBL/GenBank/DDBJ databases">
        <title>A de novo genome assembly of a pear dwarfing rootstock.</title>
        <authorList>
            <person name="Wang F."/>
            <person name="Wang J."/>
            <person name="Li S."/>
            <person name="Zhang Y."/>
            <person name="Fang M."/>
            <person name="Ma L."/>
            <person name="Zhao Y."/>
            <person name="Jiang S."/>
        </authorList>
    </citation>
    <scope>NUCLEOTIDE SEQUENCE [LARGE SCALE GENOMIC DNA]</scope>
</reference>
<organism evidence="2 3">
    <name type="scientific">Pyrus ussuriensis x Pyrus communis</name>
    <dbReference type="NCBI Taxonomy" id="2448454"/>
    <lineage>
        <taxon>Eukaryota</taxon>
        <taxon>Viridiplantae</taxon>
        <taxon>Streptophyta</taxon>
        <taxon>Embryophyta</taxon>
        <taxon>Tracheophyta</taxon>
        <taxon>Spermatophyta</taxon>
        <taxon>Magnoliopsida</taxon>
        <taxon>eudicotyledons</taxon>
        <taxon>Gunneridae</taxon>
        <taxon>Pentapetalae</taxon>
        <taxon>rosids</taxon>
        <taxon>fabids</taxon>
        <taxon>Rosales</taxon>
        <taxon>Rosaceae</taxon>
        <taxon>Amygdaloideae</taxon>
        <taxon>Maleae</taxon>
        <taxon>Pyrus</taxon>
    </lineage>
</organism>
<feature type="region of interest" description="Disordered" evidence="1">
    <location>
        <begin position="85"/>
        <end position="106"/>
    </location>
</feature>
<evidence type="ECO:0000256" key="1">
    <source>
        <dbReference type="SAM" id="MobiDB-lite"/>
    </source>
</evidence>
<name>A0A5N5HBR5_9ROSA</name>
<sequence length="106" mass="12284">MINDASTEFDVLVASPVDMDDEISSRGFMQFAQNYAQMGMFGSGKYSRHGHLRYQKRKLHLRSLNPFTRLIEDFLERLGWQKPKTKRLVSRTSSTSMLSQKARPNL</sequence>
<dbReference type="EMBL" id="SMOL01000160">
    <property type="protein sequence ID" value="KAB2625449.1"/>
    <property type="molecule type" value="Genomic_DNA"/>
</dbReference>
<protein>
    <submittedName>
        <fullName evidence="2">ATP-dependent RNA helicase SUPV3L1</fullName>
    </submittedName>
</protein>
<reference evidence="2 3" key="1">
    <citation type="submission" date="2019-09" db="EMBL/GenBank/DDBJ databases">
        <authorList>
            <person name="Ou C."/>
        </authorList>
    </citation>
    <scope>NUCLEOTIDE SEQUENCE [LARGE SCALE GENOMIC DNA]</scope>
    <source>
        <strain evidence="2">S2</strain>
        <tissue evidence="2">Leaf</tissue>
    </source>
</reference>
<keyword evidence="2" id="KW-0378">Hydrolase</keyword>
<keyword evidence="2" id="KW-0067">ATP-binding</keyword>
<dbReference type="OrthoDB" id="6692397at2759"/>
<keyword evidence="2" id="KW-0547">Nucleotide-binding</keyword>
<accession>A0A5N5HBR5</accession>
<gene>
    <name evidence="2" type="ORF">D8674_017109</name>
</gene>
<feature type="compositionally biased region" description="Polar residues" evidence="1">
    <location>
        <begin position="90"/>
        <end position="99"/>
    </location>
</feature>
<evidence type="ECO:0000313" key="3">
    <source>
        <dbReference type="Proteomes" id="UP000327157"/>
    </source>
</evidence>
<dbReference type="AlphaFoldDB" id="A0A5N5HBR5"/>
<proteinExistence type="predicted"/>
<keyword evidence="3" id="KW-1185">Reference proteome</keyword>
<dbReference type="Proteomes" id="UP000327157">
    <property type="component" value="Chromosome 16"/>
</dbReference>